<name>A0A6N4TIN5_9FIRM</name>
<feature type="region of interest" description="Disordered" evidence="1">
    <location>
        <begin position="173"/>
        <end position="257"/>
    </location>
</feature>
<dbReference type="RefSeq" id="WP_163051955.1">
    <property type="nucleotide sequence ID" value="NZ_AP019695.1"/>
</dbReference>
<evidence type="ECO:0000256" key="1">
    <source>
        <dbReference type="SAM" id="MobiDB-lite"/>
    </source>
</evidence>
<protein>
    <submittedName>
        <fullName evidence="3">Uncharacterized protein</fullName>
    </submittedName>
</protein>
<feature type="chain" id="PRO_5038865381" evidence="2">
    <location>
        <begin position="20"/>
        <end position="319"/>
    </location>
</feature>
<feature type="compositionally biased region" description="Basic and acidic residues" evidence="1">
    <location>
        <begin position="173"/>
        <end position="186"/>
    </location>
</feature>
<keyword evidence="2" id="KW-0732">Signal</keyword>
<reference evidence="4" key="1">
    <citation type="submission" date="2019-05" db="EMBL/GenBank/DDBJ databases">
        <title>Complete genome sequencing of Absiella argi strain JCM 30884.</title>
        <authorList>
            <person name="Sakamoto M."/>
            <person name="Murakami T."/>
            <person name="Mori H."/>
        </authorList>
    </citation>
    <scope>NUCLEOTIDE SEQUENCE [LARGE SCALE GENOMIC DNA]</scope>
    <source>
        <strain evidence="4">JCM 30884</strain>
    </source>
</reference>
<dbReference type="Gene3D" id="2.60.40.10">
    <property type="entry name" value="Immunoglobulins"/>
    <property type="match status" value="1"/>
</dbReference>
<feature type="signal peptide" evidence="2">
    <location>
        <begin position="1"/>
        <end position="19"/>
    </location>
</feature>
<accession>A0A6N4TIN5</accession>
<dbReference type="AlphaFoldDB" id="A0A6N4TIN5"/>
<feature type="compositionally biased region" description="Low complexity" evidence="1">
    <location>
        <begin position="187"/>
        <end position="238"/>
    </location>
</feature>
<dbReference type="InterPro" id="IPR013783">
    <property type="entry name" value="Ig-like_fold"/>
</dbReference>
<dbReference type="KEGG" id="aarg:Aargi30884_15360"/>
<dbReference type="PROSITE" id="PS51257">
    <property type="entry name" value="PROKAR_LIPOPROTEIN"/>
    <property type="match status" value="1"/>
</dbReference>
<proteinExistence type="predicted"/>
<gene>
    <name evidence="3" type="ORF">Aargi30884_15360</name>
</gene>
<evidence type="ECO:0000313" key="3">
    <source>
        <dbReference type="EMBL" id="BBK22633.1"/>
    </source>
</evidence>
<dbReference type="Proteomes" id="UP000464754">
    <property type="component" value="Chromosome"/>
</dbReference>
<evidence type="ECO:0000313" key="4">
    <source>
        <dbReference type="Proteomes" id="UP000464754"/>
    </source>
</evidence>
<sequence length="319" mass="34547">MKKLISMVAVAALLMTGCAKELKVTPSENLKVEYGEKLDNTKLFNAKESDENVKVDKVEGFDAKKLGEQEVTVTFTDGEREKEEKLKITVSDTKKPAIELKKESVSITAGDKLVLKDNIKSVKDPVDGDLTYSDKAVEKDGYYIDKGKLDTKKAGTYDVKVIAADKNGNKTEKSFKVNVKKKETAKKPPTSNNAGNSNTSNNTTSSGSSNYNKPNNSGNSSSSNGGSSSNSGNSNGGSSNNGGGQKPVNPAPHQHSITVTGYPDVVYSNMWFDTLAEVDNWVDNNPCGPDGTWAGFGYSAEQCSCGKWSPYFFYITYWE</sequence>
<organism evidence="3 4">
    <name type="scientific">Amedibacterium intestinale</name>
    <dbReference type="NCBI Taxonomy" id="2583452"/>
    <lineage>
        <taxon>Bacteria</taxon>
        <taxon>Bacillati</taxon>
        <taxon>Bacillota</taxon>
        <taxon>Erysipelotrichia</taxon>
        <taxon>Erysipelotrichales</taxon>
        <taxon>Erysipelotrichaceae</taxon>
        <taxon>Amedibacterium</taxon>
    </lineage>
</organism>
<keyword evidence="4" id="KW-1185">Reference proteome</keyword>
<evidence type="ECO:0000256" key="2">
    <source>
        <dbReference type="SAM" id="SignalP"/>
    </source>
</evidence>
<dbReference type="EMBL" id="AP019695">
    <property type="protein sequence ID" value="BBK22633.1"/>
    <property type="molecule type" value="Genomic_DNA"/>
</dbReference>